<sequence length="81" mass="9288">MTGYMSSIRSLCPGRESWKIRARVIRKWEIAPTSDPAKPYVLQLVLIDSEMMECWYQSVEERISASTVCPPSPKVVHDRCS</sequence>
<reference evidence="1" key="1">
    <citation type="submission" date="2012-05" db="EMBL/GenBank/DDBJ databases">
        <authorList>
            <person name="Krishnakumar V."/>
            <person name="Cheung F."/>
            <person name="Xiao Y."/>
            <person name="Chan A."/>
            <person name="Moskal W.A."/>
            <person name="Town C.D."/>
        </authorList>
    </citation>
    <scope>NUCLEOTIDE SEQUENCE</scope>
</reference>
<organism evidence="1">
    <name type="scientific">Lotus japonicus</name>
    <name type="common">Lotus corniculatus var. japonicus</name>
    <dbReference type="NCBI Taxonomy" id="34305"/>
    <lineage>
        <taxon>Eukaryota</taxon>
        <taxon>Viridiplantae</taxon>
        <taxon>Streptophyta</taxon>
        <taxon>Embryophyta</taxon>
        <taxon>Tracheophyta</taxon>
        <taxon>Spermatophyta</taxon>
        <taxon>Magnoliopsida</taxon>
        <taxon>eudicotyledons</taxon>
        <taxon>Gunneridae</taxon>
        <taxon>Pentapetalae</taxon>
        <taxon>rosids</taxon>
        <taxon>fabids</taxon>
        <taxon>Fabales</taxon>
        <taxon>Fabaceae</taxon>
        <taxon>Papilionoideae</taxon>
        <taxon>50 kb inversion clade</taxon>
        <taxon>NPAAA clade</taxon>
        <taxon>Hologalegina</taxon>
        <taxon>robinioid clade</taxon>
        <taxon>Loteae</taxon>
        <taxon>Lotus</taxon>
    </lineage>
</organism>
<protein>
    <submittedName>
        <fullName evidence="1">Uncharacterized protein</fullName>
    </submittedName>
</protein>
<proteinExistence type="evidence at transcript level"/>
<accession>I3SML4</accession>
<dbReference type="AlphaFoldDB" id="I3SML4"/>
<dbReference type="Gene3D" id="2.40.50.140">
    <property type="entry name" value="Nucleic acid-binding proteins"/>
    <property type="match status" value="1"/>
</dbReference>
<name>I3SML4_LOTJA</name>
<evidence type="ECO:0000313" key="1">
    <source>
        <dbReference type="EMBL" id="AFK41506.1"/>
    </source>
</evidence>
<dbReference type="EMBL" id="BT141712">
    <property type="protein sequence ID" value="AFK41506.1"/>
    <property type="molecule type" value="mRNA"/>
</dbReference>
<dbReference type="InterPro" id="IPR012340">
    <property type="entry name" value="NA-bd_OB-fold"/>
</dbReference>